<gene>
    <name evidence="2" type="ORF">H8S76_14625</name>
</gene>
<accession>A0ABR7FE42</accession>
<sequence length="288" mass="34363">MSATLLKFFALFFMTLDHIYDYFPGSPLFFKWIGRISAPIFLFLSCESYRHTSKKIKYMIRLYISSLLMGIINFWSLSKYKDIPNNIFRTLLIAVLSYYIYDKIKEKKYKYFYVYTIWQLFAYIFMVCILQISKFNEEFIVRVVAPLLGSVFYVEGGLLFIILSLLFYIFHNRKLLLSLSFTGFAVTYTALFQFNILERTRNYLDRISGHILGEIFFFISVTILNIAPMNIYEHSLLYDNYVWMMLLSIPFILSYNGKRGIGMRYFFYLYYPLHLIILSIISFEFSVS</sequence>
<evidence type="ECO:0008006" key="4">
    <source>
        <dbReference type="Google" id="ProtNLM"/>
    </source>
</evidence>
<evidence type="ECO:0000256" key="1">
    <source>
        <dbReference type="SAM" id="Phobius"/>
    </source>
</evidence>
<keyword evidence="3" id="KW-1185">Reference proteome</keyword>
<feature type="transmembrane region" description="Helical" evidence="1">
    <location>
        <begin position="238"/>
        <end position="255"/>
    </location>
</feature>
<feature type="transmembrane region" description="Helical" evidence="1">
    <location>
        <begin position="29"/>
        <end position="46"/>
    </location>
</feature>
<feature type="transmembrane region" description="Helical" evidence="1">
    <location>
        <begin position="113"/>
        <end position="133"/>
    </location>
</feature>
<keyword evidence="1" id="KW-1133">Transmembrane helix</keyword>
<dbReference type="EMBL" id="JACOOU010000006">
    <property type="protein sequence ID" value="MBC5673482.1"/>
    <property type="molecule type" value="Genomic_DNA"/>
</dbReference>
<protein>
    <recommendedName>
        <fullName evidence="4">TraX protein</fullName>
    </recommendedName>
</protein>
<feature type="transmembrane region" description="Helical" evidence="1">
    <location>
        <begin position="83"/>
        <end position="101"/>
    </location>
</feature>
<keyword evidence="1" id="KW-0812">Transmembrane</keyword>
<dbReference type="Pfam" id="PF05857">
    <property type="entry name" value="TraX"/>
    <property type="match status" value="1"/>
</dbReference>
<feature type="transmembrane region" description="Helical" evidence="1">
    <location>
        <begin position="58"/>
        <end position="77"/>
    </location>
</feature>
<feature type="transmembrane region" description="Helical" evidence="1">
    <location>
        <begin position="175"/>
        <end position="195"/>
    </location>
</feature>
<organism evidence="2 3">
    <name type="scientific">Blautia celeris</name>
    <dbReference type="NCBI Taxonomy" id="2763026"/>
    <lineage>
        <taxon>Bacteria</taxon>
        <taxon>Bacillati</taxon>
        <taxon>Bacillota</taxon>
        <taxon>Clostridia</taxon>
        <taxon>Lachnospirales</taxon>
        <taxon>Lachnospiraceae</taxon>
        <taxon>Blautia</taxon>
    </lineage>
</organism>
<name>A0ABR7FE42_9FIRM</name>
<proteinExistence type="predicted"/>
<dbReference type="RefSeq" id="WP_033140398.1">
    <property type="nucleotide sequence ID" value="NZ_JACOOU010000006.1"/>
</dbReference>
<feature type="transmembrane region" description="Helical" evidence="1">
    <location>
        <begin position="139"/>
        <end position="168"/>
    </location>
</feature>
<evidence type="ECO:0000313" key="2">
    <source>
        <dbReference type="EMBL" id="MBC5673482.1"/>
    </source>
</evidence>
<keyword evidence="1" id="KW-0472">Membrane</keyword>
<comment type="caution">
    <text evidence="2">The sequence shown here is derived from an EMBL/GenBank/DDBJ whole genome shotgun (WGS) entry which is preliminary data.</text>
</comment>
<reference evidence="2 3" key="1">
    <citation type="submission" date="2020-08" db="EMBL/GenBank/DDBJ databases">
        <title>Genome public.</title>
        <authorList>
            <person name="Liu C."/>
            <person name="Sun Q."/>
        </authorList>
    </citation>
    <scope>NUCLEOTIDE SEQUENCE [LARGE SCALE GENOMIC DNA]</scope>
    <source>
        <strain evidence="2 3">NSJ-34</strain>
    </source>
</reference>
<dbReference type="InterPro" id="IPR008875">
    <property type="entry name" value="TraX"/>
</dbReference>
<dbReference type="Proteomes" id="UP000654573">
    <property type="component" value="Unassembled WGS sequence"/>
</dbReference>
<feature type="transmembrane region" description="Helical" evidence="1">
    <location>
        <begin position="267"/>
        <end position="287"/>
    </location>
</feature>
<feature type="transmembrane region" description="Helical" evidence="1">
    <location>
        <begin position="207"/>
        <end position="226"/>
    </location>
</feature>
<evidence type="ECO:0000313" key="3">
    <source>
        <dbReference type="Proteomes" id="UP000654573"/>
    </source>
</evidence>